<dbReference type="Pfam" id="PF13671">
    <property type="entry name" value="AAA_33"/>
    <property type="match status" value="1"/>
</dbReference>
<dbReference type="AlphaFoldDB" id="A0A3S4DP60"/>
<proteinExistence type="predicted"/>
<dbReference type="GO" id="GO:0008270">
    <property type="term" value="F:zinc ion binding"/>
    <property type="evidence" value="ECO:0007669"/>
    <property type="project" value="InterPro"/>
</dbReference>
<keyword evidence="2" id="KW-0255">Endonuclease</keyword>
<evidence type="ECO:0000259" key="1">
    <source>
        <dbReference type="SMART" id="SM00507"/>
    </source>
</evidence>
<reference evidence="2 3" key="1">
    <citation type="submission" date="2018-12" db="EMBL/GenBank/DDBJ databases">
        <authorList>
            <person name="Li F."/>
        </authorList>
    </citation>
    <scope>NUCLEOTIDE SEQUENCE [LARGE SCALE GENOMIC DNA]</scope>
    <source>
        <strain evidence="2 3">11W25H-1</strain>
    </source>
</reference>
<keyword evidence="3" id="KW-1185">Reference proteome</keyword>
<dbReference type="SMART" id="SM00507">
    <property type="entry name" value="HNHc"/>
    <property type="match status" value="1"/>
</dbReference>
<dbReference type="Gene3D" id="3.40.50.300">
    <property type="entry name" value="P-loop containing nucleotide triphosphate hydrolases"/>
    <property type="match status" value="1"/>
</dbReference>
<dbReference type="InterPro" id="IPR003615">
    <property type="entry name" value="HNH_nuc"/>
</dbReference>
<dbReference type="SUPFAM" id="SSF52540">
    <property type="entry name" value="P-loop containing nucleoside triphosphate hydrolases"/>
    <property type="match status" value="1"/>
</dbReference>
<protein>
    <submittedName>
        <fullName evidence="2">HNH endonuclease</fullName>
    </submittedName>
</protein>
<name>A0A3S4DP60_9MICO</name>
<evidence type="ECO:0000313" key="2">
    <source>
        <dbReference type="EMBL" id="RWZ52929.1"/>
    </source>
</evidence>
<dbReference type="EMBL" id="RZNB01000001">
    <property type="protein sequence ID" value="RWZ52929.1"/>
    <property type="molecule type" value="Genomic_DNA"/>
</dbReference>
<gene>
    <name evidence="2" type="ORF">ELQ90_03060</name>
</gene>
<feature type="domain" description="HNH nuclease" evidence="1">
    <location>
        <begin position="12"/>
        <end position="65"/>
    </location>
</feature>
<dbReference type="InterPro" id="IPR027417">
    <property type="entry name" value="P-loop_NTPase"/>
</dbReference>
<dbReference type="Proteomes" id="UP000288547">
    <property type="component" value="Unassembled WGS sequence"/>
</dbReference>
<dbReference type="RefSeq" id="WP_128493772.1">
    <property type="nucleotide sequence ID" value="NZ_RZNB01000001.1"/>
</dbReference>
<dbReference type="Pfam" id="PF01844">
    <property type="entry name" value="HNH"/>
    <property type="match status" value="1"/>
</dbReference>
<sequence>MAGNRGGRASQRMTQLVLETYGRECHLRLKGCTRVATTKDHVVPYSHGGADVLENYRPACKPCNSKRQNRVMGGYGASIVVVIGPPASGKSTYVLEHARAHDVVIDMDAIARALMPVQPDATHTYPEHVRHVAIKARQAAVHAATRLKERITVWLIHAIPRPDDLADYKRLGWQIIIIDPGREVVESRARTMRPPIMQQHVARWYATYGAPVIEPRPMPVASSSSSSEPDW</sequence>
<dbReference type="GO" id="GO:0004519">
    <property type="term" value="F:endonuclease activity"/>
    <property type="evidence" value="ECO:0007669"/>
    <property type="project" value="UniProtKB-KW"/>
</dbReference>
<comment type="caution">
    <text evidence="2">The sequence shown here is derived from an EMBL/GenBank/DDBJ whole genome shotgun (WGS) entry which is preliminary data.</text>
</comment>
<dbReference type="OrthoDB" id="4413592at2"/>
<keyword evidence="2" id="KW-0378">Hydrolase</keyword>
<evidence type="ECO:0000313" key="3">
    <source>
        <dbReference type="Proteomes" id="UP000288547"/>
    </source>
</evidence>
<keyword evidence="2" id="KW-0540">Nuclease</keyword>
<dbReference type="InterPro" id="IPR002711">
    <property type="entry name" value="HNH"/>
</dbReference>
<dbReference type="Gene3D" id="1.10.30.50">
    <property type="match status" value="1"/>
</dbReference>
<dbReference type="CDD" id="cd00085">
    <property type="entry name" value="HNHc"/>
    <property type="match status" value="1"/>
</dbReference>
<organism evidence="2 3">
    <name type="scientific">Labedella phragmitis</name>
    <dbReference type="NCBI Taxonomy" id="2498849"/>
    <lineage>
        <taxon>Bacteria</taxon>
        <taxon>Bacillati</taxon>
        <taxon>Actinomycetota</taxon>
        <taxon>Actinomycetes</taxon>
        <taxon>Micrococcales</taxon>
        <taxon>Microbacteriaceae</taxon>
        <taxon>Labedella</taxon>
    </lineage>
</organism>
<dbReference type="GO" id="GO:0003676">
    <property type="term" value="F:nucleic acid binding"/>
    <property type="evidence" value="ECO:0007669"/>
    <property type="project" value="InterPro"/>
</dbReference>
<accession>A0A3S4DP60</accession>